<evidence type="ECO:0000256" key="7">
    <source>
        <dbReference type="ARBA" id="ARBA00023237"/>
    </source>
</evidence>
<dbReference type="PANTHER" id="PTHR30026">
    <property type="entry name" value="OUTER MEMBRANE PROTEIN TOLC"/>
    <property type="match status" value="1"/>
</dbReference>
<evidence type="ECO:0000256" key="6">
    <source>
        <dbReference type="ARBA" id="ARBA00023136"/>
    </source>
</evidence>
<reference evidence="10" key="2">
    <citation type="journal article" date="2021" name="PeerJ">
        <title>Extensive microbial diversity within the chicken gut microbiome revealed by metagenomics and culture.</title>
        <authorList>
            <person name="Gilroy R."/>
            <person name="Ravi A."/>
            <person name="Getino M."/>
            <person name="Pursley I."/>
            <person name="Horton D.L."/>
            <person name="Alikhan N.F."/>
            <person name="Baker D."/>
            <person name="Gharbi K."/>
            <person name="Hall N."/>
            <person name="Watson M."/>
            <person name="Adriaenssens E.M."/>
            <person name="Foster-Nyarko E."/>
            <person name="Jarju S."/>
            <person name="Secka A."/>
            <person name="Antonio M."/>
            <person name="Oren A."/>
            <person name="Chaudhuri R.R."/>
            <person name="La Ragione R."/>
            <person name="Hildebrand F."/>
            <person name="Pallen M.J."/>
        </authorList>
    </citation>
    <scope>NUCLEOTIDE SEQUENCE</scope>
    <source>
        <strain evidence="10">20514</strain>
    </source>
</reference>
<dbReference type="GO" id="GO:0015562">
    <property type="term" value="F:efflux transmembrane transporter activity"/>
    <property type="evidence" value="ECO:0007669"/>
    <property type="project" value="InterPro"/>
</dbReference>
<keyword evidence="8" id="KW-0175">Coiled coil</keyword>
<name>A0A9D9EKF0_9BACT</name>
<evidence type="ECO:0000256" key="5">
    <source>
        <dbReference type="ARBA" id="ARBA00022692"/>
    </source>
</evidence>
<dbReference type="GO" id="GO:0015288">
    <property type="term" value="F:porin activity"/>
    <property type="evidence" value="ECO:0007669"/>
    <property type="project" value="TreeGrafter"/>
</dbReference>
<evidence type="ECO:0000256" key="4">
    <source>
        <dbReference type="ARBA" id="ARBA00022452"/>
    </source>
</evidence>
<dbReference type="PANTHER" id="PTHR30026:SF20">
    <property type="entry name" value="OUTER MEMBRANE PROTEIN TOLC"/>
    <property type="match status" value="1"/>
</dbReference>
<keyword evidence="5" id="KW-0812">Transmembrane</keyword>
<keyword evidence="3" id="KW-0813">Transport</keyword>
<dbReference type="Gene3D" id="1.20.1600.10">
    <property type="entry name" value="Outer membrane efflux proteins (OEP)"/>
    <property type="match status" value="1"/>
</dbReference>
<dbReference type="GO" id="GO:0009279">
    <property type="term" value="C:cell outer membrane"/>
    <property type="evidence" value="ECO:0007669"/>
    <property type="project" value="UniProtKB-SubCell"/>
</dbReference>
<dbReference type="SUPFAM" id="SSF56954">
    <property type="entry name" value="Outer membrane efflux proteins (OEP)"/>
    <property type="match status" value="1"/>
</dbReference>
<evidence type="ECO:0000256" key="2">
    <source>
        <dbReference type="ARBA" id="ARBA00007613"/>
    </source>
</evidence>
<comment type="subcellular location">
    <subcellularLocation>
        <location evidence="1">Cell outer membrane</location>
    </subcellularLocation>
</comment>
<accession>A0A9D9EKF0</accession>
<proteinExistence type="inferred from homology"/>
<reference evidence="10" key="1">
    <citation type="submission" date="2020-10" db="EMBL/GenBank/DDBJ databases">
        <authorList>
            <person name="Gilroy R."/>
        </authorList>
    </citation>
    <scope>NUCLEOTIDE SEQUENCE</scope>
    <source>
        <strain evidence="10">20514</strain>
    </source>
</reference>
<evidence type="ECO:0000256" key="8">
    <source>
        <dbReference type="SAM" id="Coils"/>
    </source>
</evidence>
<dbReference type="InterPro" id="IPR051906">
    <property type="entry name" value="TolC-like"/>
</dbReference>
<keyword evidence="4" id="KW-1134">Transmembrane beta strand</keyword>
<dbReference type="AlphaFoldDB" id="A0A9D9EKF0"/>
<dbReference type="InterPro" id="IPR003423">
    <property type="entry name" value="OMP_efflux"/>
</dbReference>
<gene>
    <name evidence="10" type="ORF">IAC29_04930</name>
</gene>
<keyword evidence="7" id="KW-0998">Cell outer membrane</keyword>
<evidence type="ECO:0000313" key="11">
    <source>
        <dbReference type="Proteomes" id="UP000810252"/>
    </source>
</evidence>
<evidence type="ECO:0000256" key="3">
    <source>
        <dbReference type="ARBA" id="ARBA00022448"/>
    </source>
</evidence>
<comment type="caution">
    <text evidence="10">The sequence shown here is derived from an EMBL/GenBank/DDBJ whole genome shotgun (WGS) entry which is preliminary data.</text>
</comment>
<feature type="coiled-coil region" evidence="8">
    <location>
        <begin position="383"/>
        <end position="421"/>
    </location>
</feature>
<feature type="chain" id="PRO_5038846008" evidence="9">
    <location>
        <begin position="22"/>
        <end position="486"/>
    </location>
</feature>
<dbReference type="Proteomes" id="UP000810252">
    <property type="component" value="Unassembled WGS sequence"/>
</dbReference>
<evidence type="ECO:0000313" key="10">
    <source>
        <dbReference type="EMBL" id="MBO8448598.1"/>
    </source>
</evidence>
<dbReference type="GO" id="GO:1990281">
    <property type="term" value="C:efflux pump complex"/>
    <property type="evidence" value="ECO:0007669"/>
    <property type="project" value="TreeGrafter"/>
</dbReference>
<protein>
    <submittedName>
        <fullName evidence="10">TolC family protein</fullName>
    </submittedName>
</protein>
<dbReference type="Pfam" id="PF02321">
    <property type="entry name" value="OEP"/>
    <property type="match status" value="2"/>
</dbReference>
<dbReference type="EMBL" id="JADIMQ010000072">
    <property type="protein sequence ID" value="MBO8448598.1"/>
    <property type="molecule type" value="Genomic_DNA"/>
</dbReference>
<comment type="similarity">
    <text evidence="2">Belongs to the outer membrane factor (OMF) (TC 1.B.17) family.</text>
</comment>
<evidence type="ECO:0000256" key="9">
    <source>
        <dbReference type="SAM" id="SignalP"/>
    </source>
</evidence>
<organism evidence="10 11">
    <name type="scientific">Candidatus Cryptobacteroides merdigallinarum</name>
    <dbReference type="NCBI Taxonomy" id="2840770"/>
    <lineage>
        <taxon>Bacteria</taxon>
        <taxon>Pseudomonadati</taxon>
        <taxon>Bacteroidota</taxon>
        <taxon>Bacteroidia</taxon>
        <taxon>Bacteroidales</taxon>
        <taxon>Candidatus Cryptobacteroides</taxon>
    </lineage>
</organism>
<keyword evidence="9" id="KW-0732">Signal</keyword>
<keyword evidence="6" id="KW-0472">Membrane</keyword>
<sequence length="486" mass="52691">MKMKTIIPAILLTISPGAAWAETFTLQQCRDSAIASNNGLKIARQKIVIAEYDRKIAMANYFPDISAGGAYFYNSRNLSLLPENVSDALAGLGTSMQDAMPDLFRYIGSLTSTDAAARLNEIGQEIDKAFGLDIQNVVIGSVNLKQPVFMGGKIIAANKMARLAQDLAETQYETGRNDVISQVDNAYWQTVSISGKKRLAQDYADLLHQMLRDTEIMEAEGMATRADLLSVKVKANEADMLLTKASNGLVLSKMLLCQLCGMEIGSDIELADEGLGAVPVPGPAADKSLEEIFAARPEIRSLEIAGQIYGRKVAIARADMMPRIALTAGYVVTNPNMYHSFRNDFGGMFNVGVAVDIPIIHGCEAMQKVRKAKAEAVMTSYRIEDAKEKISLQVEQLRQRREEASGKLDMARSNLECAEENLRTATVGYTEGVVPANTVLAAQTAWMQAHSEYIDAGVALQVVAGEIGLAEMSAVPQDFSVTDSSK</sequence>
<evidence type="ECO:0000256" key="1">
    <source>
        <dbReference type="ARBA" id="ARBA00004442"/>
    </source>
</evidence>
<feature type="signal peptide" evidence="9">
    <location>
        <begin position="1"/>
        <end position="21"/>
    </location>
</feature>